<dbReference type="AlphaFoldDB" id="A0AA37CB27"/>
<evidence type="ECO:0000313" key="3">
    <source>
        <dbReference type="EMBL" id="GIZ91368.1"/>
    </source>
</evidence>
<name>A0AA37CB27_AQUAC</name>
<feature type="transmembrane region" description="Helical" evidence="1">
    <location>
        <begin position="34"/>
        <end position="51"/>
    </location>
</feature>
<dbReference type="Proteomes" id="UP000887212">
    <property type="component" value="Unassembled WGS sequence"/>
</dbReference>
<evidence type="ECO:0000313" key="4">
    <source>
        <dbReference type="Proteomes" id="UP000887212"/>
    </source>
</evidence>
<keyword evidence="1" id="KW-0472">Membrane</keyword>
<organism evidence="2 4">
    <name type="scientific">Aquipseudomonas alcaligenes</name>
    <name type="common">Pseudomonas alcaligenes</name>
    <dbReference type="NCBI Taxonomy" id="43263"/>
    <lineage>
        <taxon>Bacteria</taxon>
        <taxon>Pseudomonadati</taxon>
        <taxon>Pseudomonadota</taxon>
        <taxon>Gammaproteobacteria</taxon>
        <taxon>Pseudomonadales</taxon>
        <taxon>Pseudomonadaceae</taxon>
        <taxon>Aquipseudomonas</taxon>
    </lineage>
</organism>
<feature type="transmembrane region" description="Helical" evidence="1">
    <location>
        <begin position="12"/>
        <end position="28"/>
    </location>
</feature>
<gene>
    <name evidence="2" type="ORF">KAM435_01950</name>
    <name evidence="3" type="ORF">KAM436_03360</name>
</gene>
<sequence length="102" mass="11670">MKLTFVPKEDLIEIFALAVCIFCGYIAWRDEDPLGLLFILLFSSGAAYFYGKKDKARWCTQCNGPMTYATEYLSSDEHDVVYLCPKCGKKNRAMIRTSRPSH</sequence>
<dbReference type="RefSeq" id="WP_203791667.1">
    <property type="nucleotide sequence ID" value="NZ_AP024354.1"/>
</dbReference>
<comment type="caution">
    <text evidence="2">The sequence shown here is derived from an EMBL/GenBank/DDBJ whole genome shotgun (WGS) entry which is preliminary data.</text>
</comment>
<evidence type="ECO:0000313" key="5">
    <source>
        <dbReference type="Proteomes" id="UP000887228"/>
    </source>
</evidence>
<protein>
    <submittedName>
        <fullName evidence="2">Uncharacterized protein</fullName>
    </submittedName>
</protein>
<proteinExistence type="predicted"/>
<reference evidence="2 5" key="1">
    <citation type="submission" date="2021-07" db="EMBL/GenBank/DDBJ databases">
        <title>Whole genome sequencing of carbapenem-resistant Pseudomonas spp. isolated in Japan.</title>
        <authorList>
            <person name="Suzuki M."/>
            <person name="Maehana S."/>
            <person name="Kitasato H."/>
        </authorList>
    </citation>
    <scope>NUCLEOTIDE SEQUENCE</scope>
    <source>
        <strain evidence="2">KAM435</strain>
        <strain evidence="3 5">KAM436</strain>
    </source>
</reference>
<keyword evidence="1" id="KW-1133">Transmembrane helix</keyword>
<accession>A0AA37CB27</accession>
<dbReference type="Proteomes" id="UP000887228">
    <property type="component" value="Unassembled WGS sequence"/>
</dbReference>
<evidence type="ECO:0000313" key="2">
    <source>
        <dbReference type="EMBL" id="GIZ86868.1"/>
    </source>
</evidence>
<keyword evidence="1" id="KW-0812">Transmembrane</keyword>
<evidence type="ECO:0000256" key="1">
    <source>
        <dbReference type="SAM" id="Phobius"/>
    </source>
</evidence>
<dbReference type="EMBL" id="BPMT01000001">
    <property type="protein sequence ID" value="GIZ91368.1"/>
    <property type="molecule type" value="Genomic_DNA"/>
</dbReference>
<dbReference type="EMBL" id="BPMS01000001">
    <property type="protein sequence ID" value="GIZ86868.1"/>
    <property type="molecule type" value="Genomic_DNA"/>
</dbReference>